<reference evidence="23" key="1">
    <citation type="submission" date="2018-08" db="EMBL/GenBank/DDBJ databases">
        <authorList>
            <person name="Liu Z.-W."/>
            <person name="Du Z.-J."/>
        </authorList>
    </citation>
    <scope>NUCLEOTIDE SEQUENCE [LARGE SCALE GENOMIC DNA]</scope>
    <source>
        <strain evidence="23">H4X</strain>
    </source>
</reference>
<dbReference type="EC" id="3.1.1.4" evidence="7"/>
<evidence type="ECO:0000256" key="2">
    <source>
        <dbReference type="ARBA" id="ARBA00001604"/>
    </source>
</evidence>
<dbReference type="PANTHER" id="PTHR40457:SF1">
    <property type="entry name" value="PHOSPHOLIPASE A1"/>
    <property type="match status" value="1"/>
</dbReference>
<dbReference type="PANTHER" id="PTHR40457">
    <property type="entry name" value="PHOSPHOLIPASE A1"/>
    <property type="match status" value="1"/>
</dbReference>
<comment type="similarity">
    <text evidence="4">Belongs to the phospholipase A1 family.</text>
</comment>
<evidence type="ECO:0000256" key="14">
    <source>
        <dbReference type="ARBA" id="ARBA00022963"/>
    </source>
</evidence>
<feature type="active site" description="Proton acceptor" evidence="19">
    <location>
        <position position="140"/>
    </location>
</feature>
<evidence type="ECO:0000256" key="12">
    <source>
        <dbReference type="ARBA" id="ARBA00022801"/>
    </source>
</evidence>
<evidence type="ECO:0000256" key="19">
    <source>
        <dbReference type="PIRSR" id="PIRSR603187-1"/>
    </source>
</evidence>
<evidence type="ECO:0000256" key="5">
    <source>
        <dbReference type="ARBA" id="ARBA00011702"/>
    </source>
</evidence>
<dbReference type="OrthoDB" id="188433at2"/>
<keyword evidence="13 20" id="KW-0106">Calcium</keyword>
<comment type="cofactor">
    <cofactor evidence="20">
        <name>Ca(2+)</name>
        <dbReference type="ChEBI" id="CHEBI:29108"/>
    </cofactor>
    <text evidence="20">Binds 1 Ca(2+) ion per monomer.</text>
</comment>
<feature type="binding site" description="in dimeric form" evidence="20">
    <location>
        <position position="186"/>
    </location>
    <ligand>
        <name>Ca(2+)</name>
        <dbReference type="ChEBI" id="CHEBI:29108"/>
        <label>1</label>
    </ligand>
</feature>
<evidence type="ECO:0000256" key="7">
    <source>
        <dbReference type="ARBA" id="ARBA00013278"/>
    </source>
</evidence>
<gene>
    <name evidence="22" type="ORF">DXT99_08645</name>
</gene>
<dbReference type="EC" id="3.1.1.32" evidence="6"/>
<accession>A0A3D8LDS7</accession>
<evidence type="ECO:0000256" key="11">
    <source>
        <dbReference type="ARBA" id="ARBA00022729"/>
    </source>
</evidence>
<comment type="catalytic activity">
    <reaction evidence="2">
        <text>a 1,2-diacyl-sn-glycero-3-phosphocholine + H2O = a 1-acyl-sn-glycero-3-phosphocholine + a fatty acid + H(+)</text>
        <dbReference type="Rhea" id="RHEA:15801"/>
        <dbReference type="ChEBI" id="CHEBI:15377"/>
        <dbReference type="ChEBI" id="CHEBI:15378"/>
        <dbReference type="ChEBI" id="CHEBI:28868"/>
        <dbReference type="ChEBI" id="CHEBI:57643"/>
        <dbReference type="ChEBI" id="CHEBI:58168"/>
        <dbReference type="EC" id="3.1.1.4"/>
    </reaction>
</comment>
<keyword evidence="17" id="KW-0998">Cell outer membrane</keyword>
<keyword evidence="16" id="KW-0472">Membrane</keyword>
<feature type="binding site" description="in dimeric form" evidence="20">
    <location>
        <position position="106"/>
    </location>
    <ligand>
        <name>Ca(2+)</name>
        <dbReference type="ChEBI" id="CHEBI:29108"/>
        <label>1</label>
    </ligand>
</feature>
<comment type="subcellular location">
    <subcellularLocation>
        <location evidence="3">Cell outer membrane</location>
        <topology evidence="3">Multi-pass membrane protein</topology>
    </subcellularLocation>
</comment>
<evidence type="ECO:0000256" key="13">
    <source>
        <dbReference type="ARBA" id="ARBA00022837"/>
    </source>
</evidence>
<keyword evidence="11 21" id="KW-0732">Signal</keyword>
<dbReference type="GO" id="GO:0008970">
    <property type="term" value="F:phospholipase A1 activity"/>
    <property type="evidence" value="ECO:0007669"/>
    <property type="project" value="UniProtKB-EC"/>
</dbReference>
<dbReference type="GO" id="GO:0009279">
    <property type="term" value="C:cell outer membrane"/>
    <property type="evidence" value="ECO:0007669"/>
    <property type="project" value="UniProtKB-SubCell"/>
</dbReference>
<comment type="catalytic activity">
    <reaction evidence="1">
        <text>a 1,2-diacyl-sn-glycero-3-phosphocholine + H2O = a 2-acyl-sn-glycero-3-phosphocholine + a fatty acid + H(+)</text>
        <dbReference type="Rhea" id="RHEA:18689"/>
        <dbReference type="ChEBI" id="CHEBI:15377"/>
        <dbReference type="ChEBI" id="CHEBI:15378"/>
        <dbReference type="ChEBI" id="CHEBI:28868"/>
        <dbReference type="ChEBI" id="CHEBI:57643"/>
        <dbReference type="ChEBI" id="CHEBI:57875"/>
        <dbReference type="EC" id="3.1.1.32"/>
    </reaction>
</comment>
<dbReference type="GO" id="GO:0016042">
    <property type="term" value="P:lipid catabolic process"/>
    <property type="evidence" value="ECO:0007669"/>
    <property type="project" value="UniProtKB-KW"/>
</dbReference>
<evidence type="ECO:0000256" key="17">
    <source>
        <dbReference type="ARBA" id="ARBA00023237"/>
    </source>
</evidence>
<dbReference type="PRINTS" id="PR01486">
    <property type="entry name" value="PHPHLIPASEA1"/>
</dbReference>
<keyword evidence="15" id="KW-0443">Lipid metabolism</keyword>
<comment type="caution">
    <text evidence="22">The sequence shown here is derived from an EMBL/GenBank/DDBJ whole genome shotgun (WGS) entry which is preliminary data.</text>
</comment>
<evidence type="ECO:0000256" key="15">
    <source>
        <dbReference type="ARBA" id="ARBA00023098"/>
    </source>
</evidence>
<evidence type="ECO:0000256" key="20">
    <source>
        <dbReference type="PIRSR" id="PIRSR603187-2"/>
    </source>
</evidence>
<feature type="chain" id="PRO_5017702306" description="Phosphatidylcholine 1-acylhydrolase" evidence="21">
    <location>
        <begin position="26"/>
        <end position="282"/>
    </location>
</feature>
<evidence type="ECO:0000256" key="6">
    <source>
        <dbReference type="ARBA" id="ARBA00013179"/>
    </source>
</evidence>
<keyword evidence="23" id="KW-1185">Reference proteome</keyword>
<comment type="subunit">
    <text evidence="5">Homodimer; dimerization is reversible, and the dimeric form is the active one.</text>
</comment>
<dbReference type="SUPFAM" id="SSF56931">
    <property type="entry name" value="Outer membrane phospholipase A (OMPLA)"/>
    <property type="match status" value="1"/>
</dbReference>
<feature type="active site" description="Nucleophile" evidence="19">
    <location>
        <position position="142"/>
    </location>
</feature>
<feature type="binding site" description="in dimeric form" evidence="20">
    <location>
        <position position="153"/>
    </location>
    <ligand>
        <name>Ca(2+)</name>
        <dbReference type="ChEBI" id="CHEBI:29108"/>
        <label>1</label>
    </ligand>
</feature>
<dbReference type="Proteomes" id="UP000256708">
    <property type="component" value="Unassembled WGS sequence"/>
</dbReference>
<keyword evidence="8" id="KW-1134">Transmembrane beta strand</keyword>
<evidence type="ECO:0000313" key="23">
    <source>
        <dbReference type="Proteomes" id="UP000256708"/>
    </source>
</evidence>
<evidence type="ECO:0000313" key="22">
    <source>
        <dbReference type="EMBL" id="RDV15547.1"/>
    </source>
</evidence>
<name>A0A3D8LDS7_9BACT</name>
<keyword evidence="12" id="KW-0378">Hydrolase</keyword>
<evidence type="ECO:0000256" key="9">
    <source>
        <dbReference type="ARBA" id="ARBA00022692"/>
    </source>
</evidence>
<evidence type="ECO:0000256" key="3">
    <source>
        <dbReference type="ARBA" id="ARBA00004571"/>
    </source>
</evidence>
<organism evidence="22 23">
    <name type="scientific">Pontibacter diazotrophicus</name>
    <dbReference type="NCBI Taxonomy" id="1400979"/>
    <lineage>
        <taxon>Bacteria</taxon>
        <taxon>Pseudomonadati</taxon>
        <taxon>Bacteroidota</taxon>
        <taxon>Cytophagia</taxon>
        <taxon>Cytophagales</taxon>
        <taxon>Hymenobacteraceae</taxon>
        <taxon>Pontibacter</taxon>
    </lineage>
</organism>
<dbReference type="GO" id="GO:0046872">
    <property type="term" value="F:metal ion binding"/>
    <property type="evidence" value="ECO:0007669"/>
    <property type="project" value="UniProtKB-KW"/>
</dbReference>
<dbReference type="EMBL" id="QRGR01000008">
    <property type="protein sequence ID" value="RDV15547.1"/>
    <property type="molecule type" value="Genomic_DNA"/>
</dbReference>
<keyword evidence="10 20" id="KW-0479">Metal-binding</keyword>
<dbReference type="AlphaFoldDB" id="A0A3D8LDS7"/>
<evidence type="ECO:0000256" key="10">
    <source>
        <dbReference type="ARBA" id="ARBA00022723"/>
    </source>
</evidence>
<evidence type="ECO:0000256" key="4">
    <source>
        <dbReference type="ARBA" id="ARBA00010525"/>
    </source>
</evidence>
<dbReference type="Pfam" id="PF02253">
    <property type="entry name" value="PLA1"/>
    <property type="match status" value="1"/>
</dbReference>
<keyword evidence="9" id="KW-0812">Transmembrane</keyword>
<keyword evidence="14" id="KW-0442">Lipid degradation</keyword>
<feature type="signal peptide" evidence="21">
    <location>
        <begin position="1"/>
        <end position="25"/>
    </location>
</feature>
<dbReference type="GO" id="GO:0004623">
    <property type="term" value="F:phospholipase A2 activity"/>
    <property type="evidence" value="ECO:0007669"/>
    <property type="project" value="UniProtKB-EC"/>
</dbReference>
<protein>
    <recommendedName>
        <fullName evidence="18">Phosphatidylcholine 1-acylhydrolase</fullName>
        <ecNumber evidence="6">3.1.1.32</ecNumber>
        <ecNumber evidence="7">3.1.1.4</ecNumber>
    </recommendedName>
</protein>
<evidence type="ECO:0000256" key="8">
    <source>
        <dbReference type="ARBA" id="ARBA00022452"/>
    </source>
</evidence>
<dbReference type="Gene3D" id="2.40.230.10">
    <property type="entry name" value="Phospholipase A1"/>
    <property type="match status" value="1"/>
</dbReference>
<evidence type="ECO:0000256" key="18">
    <source>
        <dbReference type="ARBA" id="ARBA00032375"/>
    </source>
</evidence>
<evidence type="ECO:0000256" key="1">
    <source>
        <dbReference type="ARBA" id="ARBA00000111"/>
    </source>
</evidence>
<sequence length="282" mass="32425">MKIRMMKHAWLLCLFTILTSVNTNYGQRISRDSIMQFVKTTSSFTIYKDNYIITGTKAGVMPETSNSDLKQQISFKHRLSKPTLPLDSYLFITYTQKSFWDIYKWSSPFKEINFNPGAGLGKLLFKDEKLIGSLALQVEHESNGLGGNSEKGSRGWNLVSASYSMFTSPRSVLQLKAWLPFQYKKDNPDLMEYVGYGQAAYTWEIKKSKLLFEVAGRKGASWSWKGNIRTQLSYNPFKSGNTFITLQWYQGYAESLLHYRESTSMLRLGMAIKPSNLLLYLY</sequence>
<dbReference type="InterPro" id="IPR003187">
    <property type="entry name" value="PLipase_A1"/>
</dbReference>
<evidence type="ECO:0000256" key="16">
    <source>
        <dbReference type="ARBA" id="ARBA00023136"/>
    </source>
</evidence>
<dbReference type="InterPro" id="IPR036541">
    <property type="entry name" value="PLipase_A1_sf"/>
</dbReference>
<proteinExistence type="inferred from homology"/>
<evidence type="ECO:0000256" key="21">
    <source>
        <dbReference type="SAM" id="SignalP"/>
    </source>
</evidence>